<keyword evidence="3" id="KW-1185">Reference proteome</keyword>
<dbReference type="EMBL" id="BPLR01007656">
    <property type="protein sequence ID" value="GIY18648.1"/>
    <property type="molecule type" value="Genomic_DNA"/>
</dbReference>
<organism evidence="2 3">
    <name type="scientific">Caerostris extrusa</name>
    <name type="common">Bark spider</name>
    <name type="synonym">Caerostris bankana</name>
    <dbReference type="NCBI Taxonomy" id="172846"/>
    <lineage>
        <taxon>Eukaryota</taxon>
        <taxon>Metazoa</taxon>
        <taxon>Ecdysozoa</taxon>
        <taxon>Arthropoda</taxon>
        <taxon>Chelicerata</taxon>
        <taxon>Arachnida</taxon>
        <taxon>Araneae</taxon>
        <taxon>Araneomorphae</taxon>
        <taxon>Entelegynae</taxon>
        <taxon>Araneoidea</taxon>
        <taxon>Araneidae</taxon>
        <taxon>Caerostris</taxon>
    </lineage>
</organism>
<gene>
    <name evidence="2" type="ORF">CEXT_798191</name>
</gene>
<reference evidence="2 3" key="1">
    <citation type="submission" date="2021-06" db="EMBL/GenBank/DDBJ databases">
        <title>Caerostris extrusa draft genome.</title>
        <authorList>
            <person name="Kono N."/>
            <person name="Arakawa K."/>
        </authorList>
    </citation>
    <scope>NUCLEOTIDE SEQUENCE [LARGE SCALE GENOMIC DNA]</scope>
</reference>
<evidence type="ECO:0000313" key="2">
    <source>
        <dbReference type="EMBL" id="GIY18648.1"/>
    </source>
</evidence>
<name>A0AAV4RF63_CAEEX</name>
<dbReference type="SUPFAM" id="SSF49599">
    <property type="entry name" value="TRAF domain-like"/>
    <property type="match status" value="1"/>
</dbReference>
<sequence>MSSTEEKFTLIWKIENVSFTTKCLAQPILSPCFNLNSMDKTRWFLKFYARGVSSERFLSVWLCRDDKDSVQKQSVLVLKDILLLLMDHTNLQKKWI</sequence>
<proteinExistence type="predicted"/>
<evidence type="ECO:0000313" key="3">
    <source>
        <dbReference type="Proteomes" id="UP001054945"/>
    </source>
</evidence>
<accession>A0AAV4RF63</accession>
<dbReference type="PROSITE" id="PS50144">
    <property type="entry name" value="MATH"/>
    <property type="match status" value="1"/>
</dbReference>
<comment type="caution">
    <text evidence="2">The sequence shown here is derived from an EMBL/GenBank/DDBJ whole genome shotgun (WGS) entry which is preliminary data.</text>
</comment>
<dbReference type="InterPro" id="IPR002083">
    <property type="entry name" value="MATH/TRAF_dom"/>
</dbReference>
<feature type="domain" description="MATH" evidence="1">
    <location>
        <begin position="7"/>
        <end position="96"/>
    </location>
</feature>
<dbReference type="AlphaFoldDB" id="A0AAV4RF63"/>
<protein>
    <recommendedName>
        <fullName evidence="1">MATH domain-containing protein</fullName>
    </recommendedName>
</protein>
<dbReference type="Gene3D" id="2.60.210.10">
    <property type="entry name" value="Apoptosis, Tumor Necrosis Factor Receptor Associated Protein 2, Chain A"/>
    <property type="match status" value="1"/>
</dbReference>
<evidence type="ECO:0000259" key="1">
    <source>
        <dbReference type="PROSITE" id="PS50144"/>
    </source>
</evidence>
<dbReference type="Proteomes" id="UP001054945">
    <property type="component" value="Unassembled WGS sequence"/>
</dbReference>
<dbReference type="InterPro" id="IPR008974">
    <property type="entry name" value="TRAF-like"/>
</dbReference>